<keyword evidence="2" id="KW-1185">Reference proteome</keyword>
<dbReference type="EMBL" id="NPHW01003542">
    <property type="protein sequence ID" value="OXV09424.1"/>
    <property type="molecule type" value="Genomic_DNA"/>
</dbReference>
<dbReference type="AlphaFoldDB" id="A0A232LZB7"/>
<proteinExistence type="predicted"/>
<reference evidence="1 2" key="1">
    <citation type="journal article" date="2015" name="Environ. Microbiol.">
        <title>Metagenome sequence of Elaphomyces granulatus from sporocarp tissue reveals Ascomycota ectomycorrhizal fingerprints of genome expansion and a Proteobacteria-rich microbiome.</title>
        <authorList>
            <person name="Quandt C.A."/>
            <person name="Kohler A."/>
            <person name="Hesse C.N."/>
            <person name="Sharpton T.J."/>
            <person name="Martin F."/>
            <person name="Spatafora J.W."/>
        </authorList>
    </citation>
    <scope>NUCLEOTIDE SEQUENCE [LARGE SCALE GENOMIC DNA]</scope>
    <source>
        <strain evidence="1 2">OSC145934</strain>
    </source>
</reference>
<evidence type="ECO:0000313" key="2">
    <source>
        <dbReference type="Proteomes" id="UP000243515"/>
    </source>
</evidence>
<accession>A0A232LZB7</accession>
<gene>
    <name evidence="1" type="ORF">Egran_02812</name>
</gene>
<organism evidence="1 2">
    <name type="scientific">Elaphomyces granulatus</name>
    <dbReference type="NCBI Taxonomy" id="519963"/>
    <lineage>
        <taxon>Eukaryota</taxon>
        <taxon>Fungi</taxon>
        <taxon>Dikarya</taxon>
        <taxon>Ascomycota</taxon>
        <taxon>Pezizomycotina</taxon>
        <taxon>Eurotiomycetes</taxon>
        <taxon>Eurotiomycetidae</taxon>
        <taxon>Eurotiales</taxon>
        <taxon>Elaphomycetaceae</taxon>
        <taxon>Elaphomyces</taxon>
    </lineage>
</organism>
<protein>
    <submittedName>
        <fullName evidence="1">Uncharacterized protein</fullName>
    </submittedName>
</protein>
<comment type="caution">
    <text evidence="1">The sequence shown here is derived from an EMBL/GenBank/DDBJ whole genome shotgun (WGS) entry which is preliminary data.</text>
</comment>
<sequence length="295" mass="33835">MASDCLQFYRNNLKRKVKEITLNNIRDALDDDDKLFPFLASWTKSGRSFPSRYLLGEFVSPDIVAVLLDVSRNGSVLFDRKNINPAVVHCYKSGFLHAMEPKAGKVVYVLASPLHARFVEYTYGRLDRSFPFEIYPDIRTLGLKILERFSSEILRLTRDGQRLGTSGKVRPPEACFVDEFYRCFLNEVGSGIGICSEWSSDGQGRIDLYVPQVRWGFELIRDADRVKEHCDRFRLAPMNPGEFTPESQTYGEFTFAMIILGFTFSTVKTNNCFENFVWQTGSGNMCITKHERSYV</sequence>
<dbReference type="OrthoDB" id="2364732at2759"/>
<dbReference type="Proteomes" id="UP000243515">
    <property type="component" value="Unassembled WGS sequence"/>
</dbReference>
<name>A0A232LZB7_9EURO</name>
<evidence type="ECO:0000313" key="1">
    <source>
        <dbReference type="EMBL" id="OXV09424.1"/>
    </source>
</evidence>